<organism evidence="3 4">
    <name type="scientific">Actinomadura parmotrematis</name>
    <dbReference type="NCBI Taxonomy" id="2864039"/>
    <lineage>
        <taxon>Bacteria</taxon>
        <taxon>Bacillati</taxon>
        <taxon>Actinomycetota</taxon>
        <taxon>Actinomycetes</taxon>
        <taxon>Streptosporangiales</taxon>
        <taxon>Thermomonosporaceae</taxon>
        <taxon>Actinomadura</taxon>
    </lineage>
</organism>
<keyword evidence="4" id="KW-1185">Reference proteome</keyword>
<gene>
    <name evidence="3" type="ORF">K1Y72_06370</name>
</gene>
<name>A0ABS7FNL6_9ACTN</name>
<evidence type="ECO:0008006" key="5">
    <source>
        <dbReference type="Google" id="ProtNLM"/>
    </source>
</evidence>
<keyword evidence="2" id="KW-0812">Transmembrane</keyword>
<evidence type="ECO:0000256" key="2">
    <source>
        <dbReference type="SAM" id="Phobius"/>
    </source>
</evidence>
<reference evidence="3 4" key="1">
    <citation type="submission" date="2021-07" db="EMBL/GenBank/DDBJ databases">
        <title>Actinomadura sp. PM05-2 isolated from lichen.</title>
        <authorList>
            <person name="Somphong A."/>
            <person name="Phongsopitanun W."/>
            <person name="Tanasupawat S."/>
            <person name="Peongsungnone V."/>
        </authorList>
    </citation>
    <scope>NUCLEOTIDE SEQUENCE [LARGE SCALE GENOMIC DNA]</scope>
    <source>
        <strain evidence="3 4">PM05-2</strain>
    </source>
</reference>
<evidence type="ECO:0000313" key="3">
    <source>
        <dbReference type="EMBL" id="MBW8481983.1"/>
    </source>
</evidence>
<accession>A0ABS7FNL6</accession>
<dbReference type="Proteomes" id="UP000774570">
    <property type="component" value="Unassembled WGS sequence"/>
</dbReference>
<protein>
    <recommendedName>
        <fullName evidence="5">DUF4115 domain-containing protein</fullName>
    </recommendedName>
</protein>
<keyword evidence="2" id="KW-1133">Transmembrane helix</keyword>
<comment type="caution">
    <text evidence="3">The sequence shown here is derived from an EMBL/GenBank/DDBJ whole genome shotgun (WGS) entry which is preliminary data.</text>
</comment>
<feature type="region of interest" description="Disordered" evidence="1">
    <location>
        <begin position="43"/>
        <end position="73"/>
    </location>
</feature>
<dbReference type="EMBL" id="JAIBOA010000003">
    <property type="protein sequence ID" value="MBW8481983.1"/>
    <property type="molecule type" value="Genomic_DNA"/>
</dbReference>
<evidence type="ECO:0000256" key="1">
    <source>
        <dbReference type="SAM" id="MobiDB-lite"/>
    </source>
</evidence>
<feature type="transmembrane region" description="Helical" evidence="2">
    <location>
        <begin position="12"/>
        <end position="36"/>
    </location>
</feature>
<keyword evidence="2" id="KW-0472">Membrane</keyword>
<sequence length="153" mass="15194">MGRHRSDPRGLARILIAAIAVVAALALLVVGGIALVNALTSSSDKAAPPPGASASASKAVSPGAKAPESSAGGPLPLVIKGQGGKATFVTITVAGSNEVLYHGLLNPGEGRQYAQAPLNVVANDGGLVQVTIYGKAQARPAGQRGEWFVPAKG</sequence>
<evidence type="ECO:0000313" key="4">
    <source>
        <dbReference type="Proteomes" id="UP000774570"/>
    </source>
</evidence>
<proteinExistence type="predicted"/>
<feature type="compositionally biased region" description="Low complexity" evidence="1">
    <location>
        <begin position="43"/>
        <end position="67"/>
    </location>
</feature>